<accession>D5UHG4</accession>
<organism evidence="3 4">
    <name type="scientific">Cellulomonas flavigena (strain ATCC 482 / DSM 20109 / BCRC 11376 / JCM 18109 / NBRC 3775 / NCIMB 8073 / NRS 134)</name>
    <dbReference type="NCBI Taxonomy" id="446466"/>
    <lineage>
        <taxon>Bacteria</taxon>
        <taxon>Bacillati</taxon>
        <taxon>Actinomycetota</taxon>
        <taxon>Actinomycetes</taxon>
        <taxon>Micrococcales</taxon>
        <taxon>Cellulomonadaceae</taxon>
        <taxon>Cellulomonas</taxon>
    </lineage>
</organism>
<keyword evidence="2" id="KW-0472">Membrane</keyword>
<feature type="transmembrane region" description="Helical" evidence="2">
    <location>
        <begin position="99"/>
        <end position="118"/>
    </location>
</feature>
<dbReference type="EMBL" id="CP001964">
    <property type="protein sequence ID" value="ADG75285.1"/>
    <property type="molecule type" value="Genomic_DNA"/>
</dbReference>
<dbReference type="HOGENOM" id="CLU_124994_2_0_11"/>
<proteinExistence type="predicted"/>
<evidence type="ECO:0000256" key="2">
    <source>
        <dbReference type="SAM" id="Phobius"/>
    </source>
</evidence>
<evidence type="ECO:0000313" key="3">
    <source>
        <dbReference type="EMBL" id="ADG75285.1"/>
    </source>
</evidence>
<reference evidence="3 4" key="1">
    <citation type="journal article" date="2010" name="Stand. Genomic Sci.">
        <title>Complete genome sequence of Cellulomonas flavigena type strain (134).</title>
        <authorList>
            <person name="Abt B."/>
            <person name="Foster B."/>
            <person name="Lapidus A."/>
            <person name="Clum A."/>
            <person name="Sun H."/>
            <person name="Pukall R."/>
            <person name="Lucas S."/>
            <person name="Glavina Del Rio T."/>
            <person name="Nolan M."/>
            <person name="Tice H."/>
            <person name="Cheng J.F."/>
            <person name="Pitluck S."/>
            <person name="Liolios K."/>
            <person name="Ivanova N."/>
            <person name="Mavromatis K."/>
            <person name="Ovchinnikova G."/>
            <person name="Pati A."/>
            <person name="Goodwin L."/>
            <person name="Chen A."/>
            <person name="Palaniappan K."/>
            <person name="Land M."/>
            <person name="Hauser L."/>
            <person name="Chang Y.J."/>
            <person name="Jeffries C.D."/>
            <person name="Rohde M."/>
            <person name="Goker M."/>
            <person name="Woyke T."/>
            <person name="Bristow J."/>
            <person name="Eisen J.A."/>
            <person name="Markowitz V."/>
            <person name="Hugenholtz P."/>
            <person name="Kyrpides N.C."/>
            <person name="Klenk H.P."/>
        </authorList>
    </citation>
    <scope>NUCLEOTIDE SEQUENCE [LARGE SCALE GENOMIC DNA]</scope>
    <source>
        <strain evidence="4">ATCC 482 / DSM 20109 / BCRC 11376 / JCM 18109 / NBRC 3775 / NCIMB 8073 / NRS 134</strain>
    </source>
</reference>
<dbReference type="eggNOG" id="ENOG5033KSC">
    <property type="taxonomic scope" value="Bacteria"/>
</dbReference>
<evidence type="ECO:0000313" key="4">
    <source>
        <dbReference type="Proteomes" id="UP000000849"/>
    </source>
</evidence>
<dbReference type="AlphaFoldDB" id="D5UHG4"/>
<sequence>MSRTPGGRLPVPDPAAPGPASVPPDAPRPRALAVACGLVLLEAVLLVAAAVVGLVALVPALAGGGAGPVLFLVAVALGAATLLSAAARGLWAGRRWGRAPVVTAQVFVVVTAVGWWGAGGGPWAVVPLVVAVAVAGTVLSPVVVAATTGTRDPAP</sequence>
<gene>
    <name evidence="3" type="ordered locus">Cfla_2395</name>
</gene>
<dbReference type="KEGG" id="cfl:Cfla_2395"/>
<feature type="region of interest" description="Disordered" evidence="1">
    <location>
        <begin position="1"/>
        <end position="23"/>
    </location>
</feature>
<feature type="transmembrane region" description="Helical" evidence="2">
    <location>
        <begin position="124"/>
        <end position="146"/>
    </location>
</feature>
<evidence type="ECO:0000256" key="1">
    <source>
        <dbReference type="SAM" id="MobiDB-lite"/>
    </source>
</evidence>
<dbReference type="Proteomes" id="UP000000849">
    <property type="component" value="Chromosome"/>
</dbReference>
<keyword evidence="2" id="KW-0812">Transmembrane</keyword>
<name>D5UHG4_CELFN</name>
<feature type="transmembrane region" description="Helical" evidence="2">
    <location>
        <begin position="31"/>
        <end position="57"/>
    </location>
</feature>
<keyword evidence="4" id="KW-1185">Reference proteome</keyword>
<dbReference type="RefSeq" id="WP_013117619.1">
    <property type="nucleotide sequence ID" value="NC_014151.1"/>
</dbReference>
<feature type="transmembrane region" description="Helical" evidence="2">
    <location>
        <begin position="69"/>
        <end position="87"/>
    </location>
</feature>
<feature type="compositionally biased region" description="Pro residues" evidence="1">
    <location>
        <begin position="11"/>
        <end position="23"/>
    </location>
</feature>
<keyword evidence="2" id="KW-1133">Transmembrane helix</keyword>
<protein>
    <submittedName>
        <fullName evidence="3">Uncharacterized protein</fullName>
    </submittedName>
</protein>